<gene>
    <name evidence="3" type="ORF">L0M17_21000</name>
</gene>
<comment type="caution">
    <text evidence="3">The sequence shown here is derived from an EMBL/GenBank/DDBJ whole genome shotgun (WGS) entry which is preliminary data.</text>
</comment>
<proteinExistence type="predicted"/>
<evidence type="ECO:0000313" key="4">
    <source>
        <dbReference type="Proteomes" id="UP001202922"/>
    </source>
</evidence>
<sequence length="577" mass="63005">MIPNVVRGERMAGLMVYLVGEGRHNEHTEPHLVAGDAALMAWHADAELNRDSAAAIARHLDRPRRAFDTEVSGGHVWHCSLSLRAEEGMLTDEKWGAIASDFIRLMGFDDAEGTKAPVRWVAVRHGLSQNGNDHIHVAVNLVREDGTKASVHNDFRRAQNAARVLEAEHGLERLESLAAERATRGWEPAEREAQARARAQAEYTRTKAHGAPDWEHLPAADRQGKVVAQLRAEQPRHALARTVRACATASQDEAEFVRRLRRSGVIVRPRYADGTRDVITGYSVAERPRHGERPIWYGGGHLGRDLTLPRLRAEWPDTPQGAMDAAAEWNAARRARGVVAPGREAHEPDPAMWERMDTELGALREHLRNVPLEDRDTWARVARDTAGAFAAWSKAVEQTPGELAAAADALSRSAQTFQRHQAPKPLFMAPLAGTAMLLASAKKGGRGPIGQVALLRQLLALAQAIHDVAHATDQLRQATAIRDTAYTGLKDIHSRLSANAKATAKHGPEAAGTAVATAPPELTPELEQMRQMLAATRPPAPGSVVPNRIEPRTDGAAAAPRRNQPRRGRGRDTGAER</sequence>
<evidence type="ECO:0000259" key="2">
    <source>
        <dbReference type="Pfam" id="PF03432"/>
    </source>
</evidence>
<accession>A0ABS9U6U4</accession>
<name>A0ABS9U6U4_9MICC</name>
<feature type="region of interest" description="Disordered" evidence="1">
    <location>
        <begin position="500"/>
        <end position="519"/>
    </location>
</feature>
<feature type="region of interest" description="Disordered" evidence="1">
    <location>
        <begin position="531"/>
        <end position="577"/>
    </location>
</feature>
<evidence type="ECO:0000313" key="3">
    <source>
        <dbReference type="EMBL" id="MCH6472411.1"/>
    </source>
</evidence>
<evidence type="ECO:0000256" key="1">
    <source>
        <dbReference type="SAM" id="MobiDB-lite"/>
    </source>
</evidence>
<organism evidence="3 4">
    <name type="scientific">Sinomonas terrae</name>
    <dbReference type="NCBI Taxonomy" id="2908838"/>
    <lineage>
        <taxon>Bacteria</taxon>
        <taxon>Bacillati</taxon>
        <taxon>Actinomycetota</taxon>
        <taxon>Actinomycetes</taxon>
        <taxon>Micrococcales</taxon>
        <taxon>Micrococcaceae</taxon>
        <taxon>Sinomonas</taxon>
    </lineage>
</organism>
<keyword evidence="4" id="KW-1185">Reference proteome</keyword>
<dbReference type="Pfam" id="PF03432">
    <property type="entry name" value="Relaxase"/>
    <property type="match status" value="1"/>
</dbReference>
<dbReference type="Proteomes" id="UP001202922">
    <property type="component" value="Unassembled WGS sequence"/>
</dbReference>
<dbReference type="EMBL" id="JAKZBV010000002">
    <property type="protein sequence ID" value="MCH6472411.1"/>
    <property type="molecule type" value="Genomic_DNA"/>
</dbReference>
<reference evidence="3 4" key="1">
    <citation type="submission" date="2022-03" db="EMBL/GenBank/DDBJ databases">
        <title>Sinomonas sp. isolated from a soil.</title>
        <authorList>
            <person name="Han J."/>
            <person name="Kim D.-U."/>
        </authorList>
    </citation>
    <scope>NUCLEOTIDE SEQUENCE [LARGE SCALE GENOMIC DNA]</scope>
    <source>
        <strain evidence="3 4">5-5</strain>
    </source>
</reference>
<dbReference type="InterPro" id="IPR005094">
    <property type="entry name" value="Endonuclease_MobA/VirD2"/>
</dbReference>
<protein>
    <submittedName>
        <fullName evidence="3">Relaxase/mobilization nuclease domain-containing protein</fullName>
    </submittedName>
</protein>
<feature type="domain" description="MobA/VirD2-like nuclease" evidence="2">
    <location>
        <begin position="47"/>
        <end position="171"/>
    </location>
</feature>
<dbReference type="RefSeq" id="WP_241056582.1">
    <property type="nucleotide sequence ID" value="NZ_JAKZBV010000002.1"/>
</dbReference>